<dbReference type="InterPro" id="IPR048020">
    <property type="entry name" value="Transpos_IS3"/>
</dbReference>
<dbReference type="Proteomes" id="UP000249645">
    <property type="component" value="Unassembled WGS sequence"/>
</dbReference>
<dbReference type="PROSITE" id="PS50994">
    <property type="entry name" value="INTEGRASE"/>
    <property type="match status" value="1"/>
</dbReference>
<dbReference type="Gene3D" id="3.30.420.10">
    <property type="entry name" value="Ribonuclease H-like superfamily/Ribonuclease H"/>
    <property type="match status" value="1"/>
</dbReference>
<protein>
    <submittedName>
        <fullName evidence="2">IS3 family transposase</fullName>
    </submittedName>
</protein>
<dbReference type="InterPro" id="IPR036397">
    <property type="entry name" value="RNaseH_sf"/>
</dbReference>
<comment type="caution">
    <text evidence="2">The sequence shown here is derived from an EMBL/GenBank/DDBJ whole genome shotgun (WGS) entry which is preliminary data.</text>
</comment>
<dbReference type="SUPFAM" id="SSF53098">
    <property type="entry name" value="Ribonuclease H-like"/>
    <property type="match status" value="1"/>
</dbReference>
<dbReference type="PANTHER" id="PTHR47515">
    <property type="entry name" value="LOW CALCIUM RESPONSE LOCUS PROTEIN T"/>
    <property type="match status" value="1"/>
</dbReference>
<dbReference type="InterPro" id="IPR012337">
    <property type="entry name" value="RNaseH-like_sf"/>
</dbReference>
<organism evidence="2 3">
    <name type="scientific">Pseudopedobacter saltans</name>
    <dbReference type="NCBI Taxonomy" id="151895"/>
    <lineage>
        <taxon>Bacteria</taxon>
        <taxon>Pseudomonadati</taxon>
        <taxon>Bacteroidota</taxon>
        <taxon>Sphingobacteriia</taxon>
        <taxon>Sphingobacteriales</taxon>
        <taxon>Sphingobacteriaceae</taxon>
        <taxon>Pseudopedobacter</taxon>
    </lineage>
</organism>
<dbReference type="AlphaFoldDB" id="A0A2W5GSU7"/>
<feature type="domain" description="Integrase catalytic" evidence="1">
    <location>
        <begin position="110"/>
        <end position="278"/>
    </location>
</feature>
<dbReference type="GO" id="GO:0015074">
    <property type="term" value="P:DNA integration"/>
    <property type="evidence" value="ECO:0007669"/>
    <property type="project" value="InterPro"/>
</dbReference>
<sequence>MHYRKKALKPCHKRALIEDLRKERPQVVSKACKVLQLSRSVLQYKSIKDDSTYIEALRSLSERHPREGFWKSYHRLRNRGLVVNHKKLYRIYKTIGLTLRRKCKKRLPRREKHPLFVPEGFTQGWSIDFTSDVLSNGRKFRSFNVIDDYNREVLFIEVDYSLKSSREVWVLQHLIARYGKPHNIRMDNGPELIAGLMQSWSQSNDIHFQYIQPGKPMQNGFIERFNRTYRENVLNAYIFESLEDVMAITDDFVKDYNHERPHDALGGISPVNYRKSSVANFEGVRSASATPALHSPLQNSLADEKKIV</sequence>
<name>A0A2W5GSU7_9SPHI</name>
<dbReference type="EMBL" id="QFOI01000140">
    <property type="protein sequence ID" value="PZP48886.1"/>
    <property type="molecule type" value="Genomic_DNA"/>
</dbReference>
<proteinExistence type="predicted"/>
<gene>
    <name evidence="2" type="ORF">DI598_09130</name>
</gene>
<reference evidence="2 3" key="1">
    <citation type="submission" date="2017-11" db="EMBL/GenBank/DDBJ databases">
        <title>Infants hospitalized years apart are colonized by the same room-sourced microbial strains.</title>
        <authorList>
            <person name="Brooks B."/>
            <person name="Olm M.R."/>
            <person name="Firek B.A."/>
            <person name="Baker R."/>
            <person name="Thomas B.C."/>
            <person name="Morowitz M.J."/>
            <person name="Banfield J.F."/>
        </authorList>
    </citation>
    <scope>NUCLEOTIDE SEQUENCE [LARGE SCALE GENOMIC DNA]</scope>
    <source>
        <strain evidence="2">S2_009_000_R2_76</strain>
    </source>
</reference>
<accession>A0A2W5GSU7</accession>
<evidence type="ECO:0000259" key="1">
    <source>
        <dbReference type="PROSITE" id="PS50994"/>
    </source>
</evidence>
<dbReference type="PANTHER" id="PTHR47515:SF2">
    <property type="entry name" value="INTEGRASE CORE DOMAIN PROTEIN"/>
    <property type="match status" value="1"/>
</dbReference>
<evidence type="ECO:0000313" key="3">
    <source>
        <dbReference type="Proteomes" id="UP000249645"/>
    </source>
</evidence>
<dbReference type="Pfam" id="PF13683">
    <property type="entry name" value="rve_3"/>
    <property type="match status" value="1"/>
</dbReference>
<dbReference type="NCBIfam" id="NF033516">
    <property type="entry name" value="transpos_IS3"/>
    <property type="match status" value="1"/>
</dbReference>
<evidence type="ECO:0000313" key="2">
    <source>
        <dbReference type="EMBL" id="PZP48886.1"/>
    </source>
</evidence>
<dbReference type="GO" id="GO:0003676">
    <property type="term" value="F:nucleic acid binding"/>
    <property type="evidence" value="ECO:0007669"/>
    <property type="project" value="InterPro"/>
</dbReference>
<dbReference type="InterPro" id="IPR001584">
    <property type="entry name" value="Integrase_cat-core"/>
</dbReference>